<dbReference type="EnsemblMetazoa" id="G5559.1">
    <property type="protein sequence ID" value="G5559.1:cds"/>
    <property type="gene ID" value="G5559"/>
</dbReference>
<dbReference type="Gene3D" id="3.30.60.30">
    <property type="match status" value="1"/>
</dbReference>
<keyword evidence="5" id="KW-1185">Reference proteome</keyword>
<dbReference type="InterPro" id="IPR002350">
    <property type="entry name" value="Kazal_dom"/>
</dbReference>
<name>A0A8W8NF79_MAGGI</name>
<dbReference type="SUPFAM" id="SSF54060">
    <property type="entry name" value="His-Me finger endonucleases"/>
    <property type="match status" value="1"/>
</dbReference>
<evidence type="ECO:0000313" key="5">
    <source>
        <dbReference type="Proteomes" id="UP000005408"/>
    </source>
</evidence>
<evidence type="ECO:0000259" key="3">
    <source>
        <dbReference type="PROSITE" id="PS51465"/>
    </source>
</evidence>
<evidence type="ECO:0000256" key="1">
    <source>
        <dbReference type="SAM" id="MobiDB-lite"/>
    </source>
</evidence>
<proteinExistence type="predicted"/>
<dbReference type="InterPro" id="IPR044929">
    <property type="entry name" value="DNA/RNA_non-sp_Endonuclease_sf"/>
</dbReference>
<dbReference type="OMA" id="YLICQRF"/>
<dbReference type="SUPFAM" id="SSF100895">
    <property type="entry name" value="Kazal-type serine protease inhibitors"/>
    <property type="match status" value="1"/>
</dbReference>
<feature type="domain" description="Kazal-like" evidence="3">
    <location>
        <begin position="209"/>
        <end position="265"/>
    </location>
</feature>
<evidence type="ECO:0000313" key="4">
    <source>
        <dbReference type="EnsemblMetazoa" id="G5559.1:cds"/>
    </source>
</evidence>
<protein>
    <recommendedName>
        <fullName evidence="3">Kazal-like domain-containing protein</fullName>
    </recommendedName>
</protein>
<dbReference type="PANTHER" id="PTHR21472:SF7">
    <property type="entry name" value="ENDONUCLEASE G, MITOCHONDRIAL-LIKE ISOFORM X2"/>
    <property type="match status" value="1"/>
</dbReference>
<dbReference type="InterPro" id="IPR039015">
    <property type="entry name" value="ENDOD1"/>
</dbReference>
<dbReference type="InterPro" id="IPR036058">
    <property type="entry name" value="Kazal_dom_sf"/>
</dbReference>
<dbReference type="PANTHER" id="PTHR21472">
    <property type="entry name" value="ENDONUCLEASE DOMAIN-CONTAINING 1 PROTEIN ENDOD1"/>
    <property type="match status" value="1"/>
</dbReference>
<reference evidence="4" key="1">
    <citation type="submission" date="2022-08" db="UniProtKB">
        <authorList>
            <consortium name="EnsemblMetazoa"/>
        </authorList>
    </citation>
    <scope>IDENTIFICATION</scope>
    <source>
        <strain evidence="4">05x7-T-G4-1.051#20</strain>
    </source>
</reference>
<feature type="region of interest" description="Disordered" evidence="1">
    <location>
        <begin position="26"/>
        <end position="106"/>
    </location>
</feature>
<dbReference type="Pfam" id="PF07648">
    <property type="entry name" value="Kazal_2"/>
    <property type="match status" value="1"/>
</dbReference>
<dbReference type="SMART" id="SM00280">
    <property type="entry name" value="KAZAL"/>
    <property type="match status" value="1"/>
</dbReference>
<sequence length="747" mass="83406">MKPALTYLVVFGIFLTFLHNSYEEQINKSDNGPRPDLINIDEGSQHSKARAKPADNIDRDDEDGDDDEIDGSGSGSSEVKQETTTLYPTQFPGPVVMETPASSSSIDDRKIKEIIIQEKGSKLLKDVTDNNTKVLVYGKNVITVVSDDNGDDKQPLTNKDKKVASNLLAAKIKETGSNPKRPQENHSEQRERICKALDCKFGAECVEKEPLNFECVCPVGTCADEEGAEVCGSDGVTYRGSCQLGMETCRQQKNITIVKQRGCDEENPEMCPMFPVPKWSPWSMWIQSGASEFRFRVCLSQEPGSPGCVGKSIEERSCRTRRFGYCQTALGKTVSKQEHKCDGTDVIDYTKLDILLPELMKEEYDCLFSLYDTSDSKFVHTNWTHAQLINKGDPVVWCAHRGMFIPFSSGHKRCTQKLTDFCAKPKSCGKRRRKGLKDRGDFKKKCWKKFLLGETLPAALPTHDKYFICQRFADDTEFAHIFGTKSMYGTIYDTRNKIPLISFGRFNSLGDNSWPAVPSMIERGLKKIEPMDLGLKKKRESNGVQFIETADLTFDQRCQLGEYQALESDYNNQPYQLQYLLAPDIAGSETSDRIATLSLTNSVPIHASIYSAWKQALGSVRKYSIDVCGVVNLDGGEENHHRRKKNDSPDMHIVAGGVPSTNNTIGNDVNVPDVIWLAGCCVRGGETKSFAVYVRNVQNGQIISAPVEQLEVLLSDLYKSEPTVRLFPALNGMCADLQNDVSKYVMV</sequence>
<feature type="compositionally biased region" description="Acidic residues" evidence="1">
    <location>
        <begin position="58"/>
        <end position="70"/>
    </location>
</feature>
<organism evidence="4 5">
    <name type="scientific">Magallana gigas</name>
    <name type="common">Pacific oyster</name>
    <name type="synonym">Crassostrea gigas</name>
    <dbReference type="NCBI Taxonomy" id="29159"/>
    <lineage>
        <taxon>Eukaryota</taxon>
        <taxon>Metazoa</taxon>
        <taxon>Spiralia</taxon>
        <taxon>Lophotrochozoa</taxon>
        <taxon>Mollusca</taxon>
        <taxon>Bivalvia</taxon>
        <taxon>Autobranchia</taxon>
        <taxon>Pteriomorphia</taxon>
        <taxon>Ostreida</taxon>
        <taxon>Ostreoidea</taxon>
        <taxon>Ostreidae</taxon>
        <taxon>Magallana</taxon>
    </lineage>
</organism>
<dbReference type="OrthoDB" id="69221at2759"/>
<keyword evidence="2" id="KW-0732">Signal</keyword>
<evidence type="ECO:0000256" key="2">
    <source>
        <dbReference type="SAM" id="SignalP"/>
    </source>
</evidence>
<dbReference type="EnsemblMetazoa" id="G5559.3">
    <property type="protein sequence ID" value="G5559.3:cds"/>
    <property type="gene ID" value="G5559"/>
</dbReference>
<dbReference type="PROSITE" id="PS51465">
    <property type="entry name" value="KAZAL_2"/>
    <property type="match status" value="1"/>
</dbReference>
<dbReference type="CDD" id="cd00104">
    <property type="entry name" value="KAZAL_FS"/>
    <property type="match status" value="1"/>
</dbReference>
<dbReference type="AlphaFoldDB" id="A0A8W8NF79"/>
<accession>A0A8W8NF79</accession>
<feature type="signal peptide" evidence="2">
    <location>
        <begin position="1"/>
        <end position="23"/>
    </location>
</feature>
<feature type="chain" id="PRO_5042432107" description="Kazal-like domain-containing protein" evidence="2">
    <location>
        <begin position="24"/>
        <end position="747"/>
    </location>
</feature>
<dbReference type="Proteomes" id="UP000005408">
    <property type="component" value="Unassembled WGS sequence"/>
</dbReference>
<dbReference type="InterPro" id="IPR044925">
    <property type="entry name" value="His-Me_finger_sf"/>
</dbReference>
<dbReference type="EnsemblMetazoa" id="G5559.2">
    <property type="protein sequence ID" value="G5559.2:cds"/>
    <property type="gene ID" value="G5559"/>
</dbReference>
<dbReference type="Gene3D" id="3.40.570.10">
    <property type="entry name" value="Extracellular Endonuclease, subunit A"/>
    <property type="match status" value="1"/>
</dbReference>